<protein>
    <submittedName>
        <fullName evidence="1">Uncharacterized protein</fullName>
    </submittedName>
</protein>
<evidence type="ECO:0000313" key="2">
    <source>
        <dbReference type="Proteomes" id="UP000290289"/>
    </source>
</evidence>
<keyword evidence="2" id="KW-1185">Reference proteome</keyword>
<organism evidence="1 2">
    <name type="scientific">Malus domestica</name>
    <name type="common">Apple</name>
    <name type="synonym">Pyrus malus</name>
    <dbReference type="NCBI Taxonomy" id="3750"/>
    <lineage>
        <taxon>Eukaryota</taxon>
        <taxon>Viridiplantae</taxon>
        <taxon>Streptophyta</taxon>
        <taxon>Embryophyta</taxon>
        <taxon>Tracheophyta</taxon>
        <taxon>Spermatophyta</taxon>
        <taxon>Magnoliopsida</taxon>
        <taxon>eudicotyledons</taxon>
        <taxon>Gunneridae</taxon>
        <taxon>Pentapetalae</taxon>
        <taxon>rosids</taxon>
        <taxon>fabids</taxon>
        <taxon>Rosales</taxon>
        <taxon>Rosaceae</taxon>
        <taxon>Amygdaloideae</taxon>
        <taxon>Maleae</taxon>
        <taxon>Malus</taxon>
    </lineage>
</organism>
<accession>A0A498KHV8</accession>
<proteinExistence type="predicted"/>
<reference evidence="1 2" key="1">
    <citation type="submission" date="2018-10" db="EMBL/GenBank/DDBJ databases">
        <title>A high-quality apple genome assembly.</title>
        <authorList>
            <person name="Hu J."/>
        </authorList>
    </citation>
    <scope>NUCLEOTIDE SEQUENCE [LARGE SCALE GENOMIC DNA]</scope>
    <source>
        <strain evidence="2">cv. HFTH1</strain>
        <tissue evidence="1">Young leaf</tissue>
    </source>
</reference>
<dbReference type="EMBL" id="RDQH01000328">
    <property type="protein sequence ID" value="RXI07278.1"/>
    <property type="molecule type" value="Genomic_DNA"/>
</dbReference>
<comment type="caution">
    <text evidence="1">The sequence shown here is derived from an EMBL/GenBank/DDBJ whole genome shotgun (WGS) entry which is preliminary data.</text>
</comment>
<sequence>MTGAKITLISNNDKFSVVNAKSLQRFLVFGLRRQSATGKWRVVYRLRFRPESISKTDDR</sequence>
<dbReference type="Proteomes" id="UP000290289">
    <property type="component" value="Chromosome 2"/>
</dbReference>
<evidence type="ECO:0000313" key="1">
    <source>
        <dbReference type="EMBL" id="RXI07278.1"/>
    </source>
</evidence>
<gene>
    <name evidence="1" type="ORF">DVH24_026414</name>
</gene>
<dbReference type="AlphaFoldDB" id="A0A498KHV8"/>
<name>A0A498KHV8_MALDO</name>